<dbReference type="AlphaFoldDB" id="A0A225DSF0"/>
<dbReference type="PANTHER" id="PTHR43591:SF24">
    <property type="entry name" value="2-METHOXY-6-POLYPRENYL-1,4-BENZOQUINOL METHYLASE, MITOCHONDRIAL"/>
    <property type="match status" value="1"/>
</dbReference>
<organism evidence="1 2">
    <name type="scientific">Fimbriiglobus ruber</name>
    <dbReference type="NCBI Taxonomy" id="1908690"/>
    <lineage>
        <taxon>Bacteria</taxon>
        <taxon>Pseudomonadati</taxon>
        <taxon>Planctomycetota</taxon>
        <taxon>Planctomycetia</taxon>
        <taxon>Gemmatales</taxon>
        <taxon>Gemmataceae</taxon>
        <taxon>Fimbriiglobus</taxon>
    </lineage>
</organism>
<name>A0A225DSF0_9BACT</name>
<accession>A0A225DSF0</accession>
<evidence type="ECO:0000313" key="2">
    <source>
        <dbReference type="Proteomes" id="UP000214646"/>
    </source>
</evidence>
<dbReference type="Pfam" id="PF13489">
    <property type="entry name" value="Methyltransf_23"/>
    <property type="match status" value="1"/>
</dbReference>
<dbReference type="PANTHER" id="PTHR43591">
    <property type="entry name" value="METHYLTRANSFERASE"/>
    <property type="match status" value="1"/>
</dbReference>
<comment type="caution">
    <text evidence="1">The sequence shown here is derived from an EMBL/GenBank/DDBJ whole genome shotgun (WGS) entry which is preliminary data.</text>
</comment>
<evidence type="ECO:0000313" key="1">
    <source>
        <dbReference type="EMBL" id="OWK44390.1"/>
    </source>
</evidence>
<keyword evidence="1" id="KW-0808">Transferase</keyword>
<keyword evidence="1" id="KW-0489">Methyltransferase</keyword>
<gene>
    <name evidence="1" type="ORF">FRUB_02322</name>
</gene>
<dbReference type="GO" id="GO:0032259">
    <property type="term" value="P:methylation"/>
    <property type="evidence" value="ECO:0007669"/>
    <property type="project" value="UniProtKB-KW"/>
</dbReference>
<protein>
    <submittedName>
        <fullName evidence="1">SAM-dependent methyltransferase</fullName>
    </submittedName>
</protein>
<dbReference type="CDD" id="cd02440">
    <property type="entry name" value="AdoMet_MTases"/>
    <property type="match status" value="1"/>
</dbReference>
<dbReference type="EMBL" id="NIDE01000003">
    <property type="protein sequence ID" value="OWK44390.1"/>
    <property type="molecule type" value="Genomic_DNA"/>
</dbReference>
<keyword evidence="2" id="KW-1185">Reference proteome</keyword>
<dbReference type="InterPro" id="IPR029063">
    <property type="entry name" value="SAM-dependent_MTases_sf"/>
</dbReference>
<proteinExistence type="predicted"/>
<dbReference type="SUPFAM" id="SSF53335">
    <property type="entry name" value="S-adenosyl-L-methionine-dependent methyltransferases"/>
    <property type="match status" value="1"/>
</dbReference>
<dbReference type="Proteomes" id="UP000214646">
    <property type="component" value="Unassembled WGS sequence"/>
</dbReference>
<dbReference type="Gene3D" id="3.40.50.150">
    <property type="entry name" value="Vaccinia Virus protein VP39"/>
    <property type="match status" value="1"/>
</dbReference>
<sequence length="277" mass="32094">MSRSLFATAGGKLRQPMNVTPADVMSIFQMKYGAPDSLGPNPRRRFRYGYFSPDDYYEALVDKLVTPGCRWLDVGGGRDVFPNNLELSRRLAERCGWLTGVDPSPNIHENPYAREKVQAFIEEYRSPEPFDLLTMRMVAEHVTEPDAAVAAMARLLKPGGRLVIYTINKFSPVSAIAWVTPFWLHHPIKKFVWRTEAKDTFPVAYRMNTQWQLQRLARKHGLTEESFAHLDDCRTFFRFKWLNYVELTIWKVLRAVRLQYPENCLLGLYRKSEKPSG</sequence>
<dbReference type="GO" id="GO:0008168">
    <property type="term" value="F:methyltransferase activity"/>
    <property type="evidence" value="ECO:0007669"/>
    <property type="project" value="UniProtKB-KW"/>
</dbReference>
<reference evidence="2" key="1">
    <citation type="submission" date="2017-06" db="EMBL/GenBank/DDBJ databases">
        <title>Genome analysis of Fimbriiglobus ruber SP5, the first member of the order Planctomycetales with confirmed chitinolytic capability.</title>
        <authorList>
            <person name="Ravin N.V."/>
            <person name="Rakitin A.L."/>
            <person name="Ivanova A.A."/>
            <person name="Beletsky A.V."/>
            <person name="Kulichevskaya I.S."/>
            <person name="Mardanov A.V."/>
            <person name="Dedysh S.N."/>
        </authorList>
    </citation>
    <scope>NUCLEOTIDE SEQUENCE [LARGE SCALE GENOMIC DNA]</scope>
    <source>
        <strain evidence="2">SP5</strain>
    </source>
</reference>